<dbReference type="Proteomes" id="UP001280121">
    <property type="component" value="Unassembled WGS sequence"/>
</dbReference>
<protein>
    <submittedName>
        <fullName evidence="2">Uncharacterized protein</fullName>
    </submittedName>
</protein>
<comment type="caution">
    <text evidence="2">The sequence shown here is derived from an EMBL/GenBank/DDBJ whole genome shotgun (WGS) entry which is preliminary data.</text>
</comment>
<organism evidence="2 3">
    <name type="scientific">Dipteronia dyeriana</name>
    <dbReference type="NCBI Taxonomy" id="168575"/>
    <lineage>
        <taxon>Eukaryota</taxon>
        <taxon>Viridiplantae</taxon>
        <taxon>Streptophyta</taxon>
        <taxon>Embryophyta</taxon>
        <taxon>Tracheophyta</taxon>
        <taxon>Spermatophyta</taxon>
        <taxon>Magnoliopsida</taxon>
        <taxon>eudicotyledons</taxon>
        <taxon>Gunneridae</taxon>
        <taxon>Pentapetalae</taxon>
        <taxon>rosids</taxon>
        <taxon>malvids</taxon>
        <taxon>Sapindales</taxon>
        <taxon>Sapindaceae</taxon>
        <taxon>Hippocastanoideae</taxon>
        <taxon>Acereae</taxon>
        <taxon>Dipteronia</taxon>
    </lineage>
</organism>
<keyword evidence="1" id="KW-0676">Redox-active center</keyword>
<reference evidence="2" key="1">
    <citation type="journal article" date="2023" name="Plant J.">
        <title>Genome sequences and population genomics provide insights into the demographic history, inbreeding, and mutation load of two 'living fossil' tree species of Dipteronia.</title>
        <authorList>
            <person name="Feng Y."/>
            <person name="Comes H.P."/>
            <person name="Chen J."/>
            <person name="Zhu S."/>
            <person name="Lu R."/>
            <person name="Zhang X."/>
            <person name="Li P."/>
            <person name="Qiu J."/>
            <person name="Olsen K.M."/>
            <person name="Qiu Y."/>
        </authorList>
    </citation>
    <scope>NUCLEOTIDE SEQUENCE</scope>
    <source>
        <strain evidence="2">KIB01</strain>
    </source>
</reference>
<gene>
    <name evidence="2" type="ORF">Ddye_026381</name>
</gene>
<accession>A0AAD9TML7</accession>
<evidence type="ECO:0000313" key="3">
    <source>
        <dbReference type="Proteomes" id="UP001280121"/>
    </source>
</evidence>
<dbReference type="Gene3D" id="3.40.30.10">
    <property type="entry name" value="Glutaredoxin"/>
    <property type="match status" value="1"/>
</dbReference>
<evidence type="ECO:0000313" key="2">
    <source>
        <dbReference type="EMBL" id="KAK2638586.1"/>
    </source>
</evidence>
<dbReference type="InterPro" id="IPR011905">
    <property type="entry name" value="GlrX-like_pln_2"/>
</dbReference>
<keyword evidence="3" id="KW-1185">Reference proteome</keyword>
<evidence type="ECO:0000256" key="1">
    <source>
        <dbReference type="ARBA" id="ARBA00023284"/>
    </source>
</evidence>
<dbReference type="EMBL" id="JANJYI010000008">
    <property type="protein sequence ID" value="KAK2638586.1"/>
    <property type="molecule type" value="Genomic_DNA"/>
</dbReference>
<name>A0AAD9TML7_9ROSI</name>
<dbReference type="AlphaFoldDB" id="A0AAD9TML7"/>
<dbReference type="PANTHER" id="PTHR10168">
    <property type="entry name" value="GLUTAREDOXIN"/>
    <property type="match status" value="1"/>
</dbReference>
<proteinExistence type="predicted"/>
<sequence>MSRCDGVHRYSESFVDHSSEISNFLTVLVRVDFNRKLGVEPIIMELDHHVASTASRPSSSIRAVLGHQPISVVLVGGKFVCGIETLMACHINGTLDPLYKDADTLWL</sequence>